<protein>
    <submittedName>
        <fullName evidence="1">Uncharacterized protein</fullName>
    </submittedName>
</protein>
<organism evidence="1 2">
    <name type="scientific">Xenopus laevis</name>
    <name type="common">African clawed frog</name>
    <dbReference type="NCBI Taxonomy" id="8355"/>
    <lineage>
        <taxon>Eukaryota</taxon>
        <taxon>Metazoa</taxon>
        <taxon>Chordata</taxon>
        <taxon>Craniata</taxon>
        <taxon>Vertebrata</taxon>
        <taxon>Euteleostomi</taxon>
        <taxon>Amphibia</taxon>
        <taxon>Batrachia</taxon>
        <taxon>Anura</taxon>
        <taxon>Pipoidea</taxon>
        <taxon>Pipidae</taxon>
        <taxon>Xenopodinae</taxon>
        <taxon>Xenopus</taxon>
        <taxon>Xenopus</taxon>
    </lineage>
</organism>
<dbReference type="EMBL" id="CM004479">
    <property type="protein sequence ID" value="OCT70326.1"/>
    <property type="molecule type" value="Genomic_DNA"/>
</dbReference>
<dbReference type="Proteomes" id="UP000694892">
    <property type="component" value="Chromosome 7S"/>
</dbReference>
<gene>
    <name evidence="1" type="ORF">XELAEV_18037250mg</name>
</gene>
<proteinExistence type="predicted"/>
<name>A0A974CCX9_XENLA</name>
<sequence>MEETSFGVLIGDVILGVWLVHPLSISLIDLQGEIFGGVVLPTTFDGILQNGTAVPPFSFNRTQVLPILLAPHLIWVGETTVVHFLSSGFHR</sequence>
<accession>A0A974CCX9</accession>
<evidence type="ECO:0000313" key="1">
    <source>
        <dbReference type="EMBL" id="OCT70326.1"/>
    </source>
</evidence>
<evidence type="ECO:0000313" key="2">
    <source>
        <dbReference type="Proteomes" id="UP000694892"/>
    </source>
</evidence>
<reference evidence="2" key="1">
    <citation type="journal article" date="2016" name="Nature">
        <title>Genome evolution in the allotetraploid frog Xenopus laevis.</title>
        <authorList>
            <person name="Session A.M."/>
            <person name="Uno Y."/>
            <person name="Kwon T."/>
            <person name="Chapman J.A."/>
            <person name="Toyoda A."/>
            <person name="Takahashi S."/>
            <person name="Fukui A."/>
            <person name="Hikosaka A."/>
            <person name="Suzuki A."/>
            <person name="Kondo M."/>
            <person name="van Heeringen S.J."/>
            <person name="Quigley I."/>
            <person name="Heinz S."/>
            <person name="Ogino H."/>
            <person name="Ochi H."/>
            <person name="Hellsten U."/>
            <person name="Lyons J.B."/>
            <person name="Simakov O."/>
            <person name="Putnam N."/>
            <person name="Stites J."/>
            <person name="Kuroki Y."/>
            <person name="Tanaka T."/>
            <person name="Michiue T."/>
            <person name="Watanabe M."/>
            <person name="Bogdanovic O."/>
            <person name="Lister R."/>
            <person name="Georgiou G."/>
            <person name="Paranjpe S.S."/>
            <person name="van Kruijsbergen I."/>
            <person name="Shu S."/>
            <person name="Carlson J."/>
            <person name="Kinoshita T."/>
            <person name="Ohta Y."/>
            <person name="Mawaribuchi S."/>
            <person name="Jenkins J."/>
            <person name="Grimwood J."/>
            <person name="Schmutz J."/>
            <person name="Mitros T."/>
            <person name="Mozaffari S.V."/>
            <person name="Suzuki Y."/>
            <person name="Haramoto Y."/>
            <person name="Yamamoto T.S."/>
            <person name="Takagi C."/>
            <person name="Heald R."/>
            <person name="Miller K."/>
            <person name="Haudenschild C."/>
            <person name="Kitzman J."/>
            <person name="Nakayama T."/>
            <person name="Izutsu Y."/>
            <person name="Robert J."/>
            <person name="Fortriede J."/>
            <person name="Burns K."/>
            <person name="Lotay V."/>
            <person name="Karimi K."/>
            <person name="Yasuoka Y."/>
            <person name="Dichmann D.S."/>
            <person name="Flajnik M.F."/>
            <person name="Houston D.W."/>
            <person name="Shendure J."/>
            <person name="DuPasquier L."/>
            <person name="Vize P.D."/>
            <person name="Zorn A.M."/>
            <person name="Ito M."/>
            <person name="Marcotte E.M."/>
            <person name="Wallingford J.B."/>
            <person name="Ito Y."/>
            <person name="Asashima M."/>
            <person name="Ueno N."/>
            <person name="Matsuda Y."/>
            <person name="Veenstra G.J."/>
            <person name="Fujiyama A."/>
            <person name="Harland R.M."/>
            <person name="Taira M."/>
            <person name="Rokhsar D.S."/>
        </authorList>
    </citation>
    <scope>NUCLEOTIDE SEQUENCE [LARGE SCALE GENOMIC DNA]</scope>
    <source>
        <strain evidence="2">J</strain>
    </source>
</reference>
<dbReference type="AlphaFoldDB" id="A0A974CCX9"/>